<proteinExistence type="inferred from homology"/>
<dbReference type="GO" id="GO:0106340">
    <property type="term" value="F:tRNA (guanosine(34)-2'-O)-methyltransferase activity"/>
    <property type="evidence" value="ECO:0007669"/>
    <property type="project" value="EnsemblFungi"/>
</dbReference>
<dbReference type="STRING" id="1358809.S7WE86"/>
<protein>
    <recommendedName>
        <fullName evidence="6">Ribosomal RNA methyltransferase FtsJ domain-containing protein</fullName>
    </recommendedName>
</protein>
<dbReference type="GO" id="GO:0002181">
    <property type="term" value="P:cytoplasmic translation"/>
    <property type="evidence" value="ECO:0007669"/>
    <property type="project" value="EnsemblFungi"/>
</dbReference>
<evidence type="ECO:0000313" key="8">
    <source>
        <dbReference type="Proteomes" id="UP000014978"/>
    </source>
</evidence>
<dbReference type="GO" id="GO:0106339">
    <property type="term" value="F:tRNA (cytidine(32)-2'-O)-methyltransferase activity"/>
    <property type="evidence" value="ECO:0007669"/>
    <property type="project" value="EnsemblFungi"/>
</dbReference>
<keyword evidence="4" id="KW-0808">Transferase</keyword>
<evidence type="ECO:0000313" key="7">
    <source>
        <dbReference type="EMBL" id="EPR80077.1"/>
    </source>
</evidence>
<accession>S7WE86</accession>
<sequence>MGNFISNILQIEKIFFMGLRSKDKRDIYYRLSKTMGYRARSAYKLKHINDKYKILENKKYIVDLCAAPGSWSQVARKEIGNNQDTIIVAVDLQEMHPIDGVICLKEDITSESCVNKIFDIFSKNKADLVLCDGAPDITGLHDLDEYYQNQLLVSALSITLKIAEVGSTFLGKCFRGEDTCYLLEHFKLFFDDVILVKPKSSRAKSIEIFILCRGLKKVDINPYHINFNIEIQPMEVYSCGDDDYDPDVTYELEEEPTEHKFPPIEPPYADVIKLRREQSHNKK</sequence>
<evidence type="ECO:0000256" key="2">
    <source>
        <dbReference type="ARBA" id="ARBA00022552"/>
    </source>
</evidence>
<dbReference type="InParanoid" id="S7WE86"/>
<dbReference type="SUPFAM" id="SSF53335">
    <property type="entry name" value="S-adenosyl-L-methionine-dependent methyltransferases"/>
    <property type="match status" value="1"/>
</dbReference>
<dbReference type="Proteomes" id="UP000014978">
    <property type="component" value="Unassembled WGS sequence"/>
</dbReference>
<dbReference type="GO" id="GO:0006364">
    <property type="term" value="P:rRNA processing"/>
    <property type="evidence" value="ECO:0007669"/>
    <property type="project" value="UniProtKB-KW"/>
</dbReference>
<dbReference type="InterPro" id="IPR050082">
    <property type="entry name" value="RNA_methyltr_RlmE"/>
</dbReference>
<comment type="caution">
    <text evidence="7">The sequence shown here is derived from an EMBL/GenBank/DDBJ whole genome shotgun (WGS) entry which is preliminary data.</text>
</comment>
<evidence type="ECO:0000259" key="6">
    <source>
        <dbReference type="Pfam" id="PF01728"/>
    </source>
</evidence>
<evidence type="ECO:0000256" key="3">
    <source>
        <dbReference type="ARBA" id="ARBA00022603"/>
    </source>
</evidence>
<dbReference type="InterPro" id="IPR029063">
    <property type="entry name" value="SAM-dependent_MTases_sf"/>
</dbReference>
<organism evidence="7 8">
    <name type="scientific">Spraguea lophii (strain 42_110)</name>
    <name type="common">Microsporidian parasite</name>
    <dbReference type="NCBI Taxonomy" id="1358809"/>
    <lineage>
        <taxon>Eukaryota</taxon>
        <taxon>Fungi</taxon>
        <taxon>Fungi incertae sedis</taxon>
        <taxon>Microsporidia</taxon>
        <taxon>Spragueidae</taxon>
        <taxon>Spraguea</taxon>
    </lineage>
</organism>
<dbReference type="OrthoDB" id="289250at2759"/>
<dbReference type="GO" id="GO:0002130">
    <property type="term" value="P:wobble position ribose methylation"/>
    <property type="evidence" value="ECO:0007669"/>
    <property type="project" value="EnsemblFungi"/>
</dbReference>
<dbReference type="HOGENOM" id="CLU_009422_1_2_1"/>
<keyword evidence="2" id="KW-0698">rRNA processing</keyword>
<name>S7WE86_SPRLO</name>
<dbReference type="Gene3D" id="3.40.50.150">
    <property type="entry name" value="Vaccinia Virus protein VP39"/>
    <property type="match status" value="1"/>
</dbReference>
<evidence type="ECO:0000256" key="4">
    <source>
        <dbReference type="ARBA" id="ARBA00022679"/>
    </source>
</evidence>
<evidence type="ECO:0000256" key="1">
    <source>
        <dbReference type="ARBA" id="ARBA00022490"/>
    </source>
</evidence>
<dbReference type="Pfam" id="PF01728">
    <property type="entry name" value="FtsJ"/>
    <property type="match status" value="1"/>
</dbReference>
<keyword evidence="1" id="KW-0963">Cytoplasm</keyword>
<dbReference type="PANTHER" id="PTHR10920:SF12">
    <property type="entry name" value="TRNA (CYTIDINE(32)_GUANOSINE(34)-2'-O)-METHYLTRANSFERASE-RELATED"/>
    <property type="match status" value="1"/>
</dbReference>
<dbReference type="FunFam" id="3.40.50.150:FF:000220">
    <property type="entry name" value="CAMK protein kinase"/>
    <property type="match status" value="1"/>
</dbReference>
<dbReference type="AlphaFoldDB" id="S7WE86"/>
<dbReference type="FunCoup" id="S7WE86">
    <property type="interactions" value="379"/>
</dbReference>
<evidence type="ECO:0000256" key="5">
    <source>
        <dbReference type="ARBA" id="ARBA00022691"/>
    </source>
</evidence>
<reference evidence="8" key="1">
    <citation type="journal article" date="2013" name="PLoS Genet.">
        <title>The genome of Spraguea lophii and the basis of host-microsporidian interactions.</title>
        <authorList>
            <person name="Campbell S.E."/>
            <person name="Williams T.A."/>
            <person name="Yousuf A."/>
            <person name="Soanes D.M."/>
            <person name="Paszkiewicz K.H."/>
            <person name="Williams B.A.P."/>
        </authorList>
    </citation>
    <scope>NUCLEOTIDE SEQUENCE [LARGE SCALE GENOMIC DNA]</scope>
    <source>
        <strain evidence="8">42_110</strain>
    </source>
</reference>
<dbReference type="HAMAP" id="MF_01547">
    <property type="entry name" value="RNA_methyltr_E"/>
    <property type="match status" value="1"/>
</dbReference>
<dbReference type="PANTHER" id="PTHR10920">
    <property type="entry name" value="RIBOSOMAL RNA METHYLTRANSFERASE"/>
    <property type="match status" value="1"/>
</dbReference>
<dbReference type="VEuPathDB" id="MicrosporidiaDB:SLOPH_232"/>
<dbReference type="EMBL" id="ATCN01000020">
    <property type="protein sequence ID" value="EPR80077.1"/>
    <property type="molecule type" value="Genomic_DNA"/>
</dbReference>
<keyword evidence="3" id="KW-0489">Methyltransferase</keyword>
<feature type="domain" description="Ribosomal RNA methyltransferase FtsJ" evidence="6">
    <location>
        <begin position="37"/>
        <end position="214"/>
    </location>
</feature>
<dbReference type="GO" id="GO:0106050">
    <property type="term" value="F:tRNA 2'-O-methyltransferase activity"/>
    <property type="evidence" value="ECO:0007669"/>
    <property type="project" value="EnsemblFungi"/>
</dbReference>
<dbReference type="InterPro" id="IPR015507">
    <property type="entry name" value="rRNA-MeTfrase_E"/>
</dbReference>
<dbReference type="GO" id="GO:0005737">
    <property type="term" value="C:cytoplasm"/>
    <property type="evidence" value="ECO:0007669"/>
    <property type="project" value="EnsemblFungi"/>
</dbReference>
<keyword evidence="5" id="KW-0949">S-adenosyl-L-methionine</keyword>
<keyword evidence="8" id="KW-1185">Reference proteome</keyword>
<dbReference type="OMA" id="YDDMIND"/>
<gene>
    <name evidence="7" type="ORF">SLOPH_232</name>
</gene>
<dbReference type="InterPro" id="IPR002877">
    <property type="entry name" value="RNA_MeTrfase_FtsJ_dom"/>
</dbReference>